<organism evidence="4 5">
    <name type="scientific">Paracoccus pacificus</name>
    <dbReference type="NCBI Taxonomy" id="1463598"/>
    <lineage>
        <taxon>Bacteria</taxon>
        <taxon>Pseudomonadati</taxon>
        <taxon>Pseudomonadota</taxon>
        <taxon>Alphaproteobacteria</taxon>
        <taxon>Rhodobacterales</taxon>
        <taxon>Paracoccaceae</taxon>
        <taxon>Paracoccus</taxon>
    </lineage>
</organism>
<proteinExistence type="predicted"/>
<gene>
    <name evidence="4" type="ORF">ACFSCT_11480</name>
</gene>
<dbReference type="InterPro" id="IPR009057">
    <property type="entry name" value="Homeodomain-like_sf"/>
</dbReference>
<feature type="region of interest" description="Disordered" evidence="2">
    <location>
        <begin position="39"/>
        <end position="68"/>
    </location>
</feature>
<dbReference type="Pfam" id="PF00440">
    <property type="entry name" value="TetR_N"/>
    <property type="match status" value="1"/>
</dbReference>
<dbReference type="Gene3D" id="1.10.357.10">
    <property type="entry name" value="Tetracycline Repressor, domain 2"/>
    <property type="match status" value="1"/>
</dbReference>
<evidence type="ECO:0000259" key="3">
    <source>
        <dbReference type="Pfam" id="PF00440"/>
    </source>
</evidence>
<evidence type="ECO:0000256" key="2">
    <source>
        <dbReference type="SAM" id="MobiDB-lite"/>
    </source>
</evidence>
<keyword evidence="1" id="KW-0238">DNA-binding</keyword>
<evidence type="ECO:0000313" key="4">
    <source>
        <dbReference type="EMBL" id="MFD1882335.1"/>
    </source>
</evidence>
<dbReference type="RefSeq" id="WP_379142875.1">
    <property type="nucleotide sequence ID" value="NZ_JBHUEN010000031.1"/>
</dbReference>
<comment type="caution">
    <text evidence="4">The sequence shown here is derived from an EMBL/GenBank/DDBJ whole genome shotgun (WGS) entry which is preliminary data.</text>
</comment>
<feature type="compositionally biased region" description="Basic and acidic residues" evidence="2">
    <location>
        <begin position="45"/>
        <end position="56"/>
    </location>
</feature>
<evidence type="ECO:0000256" key="1">
    <source>
        <dbReference type="ARBA" id="ARBA00023125"/>
    </source>
</evidence>
<dbReference type="EMBL" id="JBHUEN010000031">
    <property type="protein sequence ID" value="MFD1882335.1"/>
    <property type="molecule type" value="Genomic_DNA"/>
</dbReference>
<dbReference type="InterPro" id="IPR001647">
    <property type="entry name" value="HTH_TetR"/>
</dbReference>
<dbReference type="Proteomes" id="UP001597213">
    <property type="component" value="Unassembled WGS sequence"/>
</dbReference>
<sequence>MGRPILFSLKTRWWLQVSACALRGQEGGKHLLACGAHAGSVPVRRGGDGSVRRGPETPDAGDGPPRGDHRRCRGFFAGQGFKASSRELCKRLGISNALLFKYFANRDALLAAVCRRHFLR</sequence>
<name>A0ABW4R8J7_9RHOB</name>
<evidence type="ECO:0000313" key="5">
    <source>
        <dbReference type="Proteomes" id="UP001597213"/>
    </source>
</evidence>
<dbReference type="SUPFAM" id="SSF46689">
    <property type="entry name" value="Homeodomain-like"/>
    <property type="match status" value="1"/>
</dbReference>
<protein>
    <submittedName>
        <fullName evidence="4">TetR/AcrR family transcriptional regulator</fullName>
    </submittedName>
</protein>
<feature type="domain" description="HTH tetR-type" evidence="3">
    <location>
        <begin position="76"/>
        <end position="113"/>
    </location>
</feature>
<accession>A0ABW4R8J7</accession>
<reference evidence="5" key="1">
    <citation type="journal article" date="2019" name="Int. J. Syst. Evol. Microbiol.">
        <title>The Global Catalogue of Microorganisms (GCM) 10K type strain sequencing project: providing services to taxonomists for standard genome sequencing and annotation.</title>
        <authorList>
            <consortium name="The Broad Institute Genomics Platform"/>
            <consortium name="The Broad Institute Genome Sequencing Center for Infectious Disease"/>
            <person name="Wu L."/>
            <person name="Ma J."/>
        </authorList>
    </citation>
    <scope>NUCLEOTIDE SEQUENCE [LARGE SCALE GENOMIC DNA]</scope>
    <source>
        <strain evidence="5">CCUG 56029</strain>
    </source>
</reference>
<keyword evidence="5" id="KW-1185">Reference proteome</keyword>